<dbReference type="InterPro" id="IPR047252">
    <property type="entry name" value="TP53BP1-like"/>
</dbReference>
<feature type="compositionally biased region" description="Low complexity" evidence="4">
    <location>
        <begin position="57"/>
        <end position="68"/>
    </location>
</feature>
<evidence type="ECO:0000256" key="2">
    <source>
        <dbReference type="ARBA" id="ARBA00022763"/>
    </source>
</evidence>
<dbReference type="Gene3D" id="3.40.50.10190">
    <property type="entry name" value="BRCT domain"/>
    <property type="match status" value="1"/>
</dbReference>
<dbReference type="InterPro" id="IPR047250">
    <property type="entry name" value="BRCT_p53bp1-like_rpt2"/>
</dbReference>
<evidence type="ECO:0000256" key="4">
    <source>
        <dbReference type="SAM" id="MobiDB-lite"/>
    </source>
</evidence>
<sequence length="1114" mass="124618">MPSTQEDSLVFADDTKWSDRKKWPVSPDTFGSFHSPSLPNEPTQIDQSTSPVFRHGSFSSSNDSYDVSPIAKRRSLTPSNDKPHEKSQAHEVLRSRLTSSTEDPSTLDKTEDTQLIGPNEDTQLINSSRATGSLMHGHSIHKSKQPQIVHEKVQNVSVEPQTLKTSLNTPTIIEHSNKMIATNLPGDVHDKESRHSEKHLLQKYKPDLRPNTSTDIADTQLIYPHHLLEGDTQVIIPSRKVVENDTQIIFSPNKSIAEDTHGLVSQSKTIHDDTQIIPQLGRTPADQVISPVDYYSESQQPSRTKESQGASFLLRNDLHNSTHLSSFQKEQLKSFDALNTSKTRDNSMERTEDGQVLFNPSSDHASHTIEWGNTQPITQVSNLQPEETNGVDMRSSPTKKSEPEADTTTLVLSQGSEGRIREEPTTQVVNTQEEFIDHTINTIDIGCKSIFSSSQNGRATNAEVSIISNDEYAQTDVDTVLLIEDSVDAHKRKRQKLIEEAEGNATKSSQTLAFGDSGGNNGSSEPTSSLKKGSHSETYDSQLASASISATLTRKLDWSQSSSELEDFSHDVKLDVDMLESENYEALPDYEESHVEISVPRRRRSNQILESQSQSQSQNRSGFESQYDSQDELQSQPRSPLQSQFHSGSQIEPKELRAEPSNVLLVKHIHNPQSVWALSQFKFYPARVLSSTDLVSKVEFCDFVQTEMKNVDLYLLDLRVGDIVLLNSRLGEFIVTGLVHSYEQSNFKCVRGYDTAIVVKKGRHGNAQGKEFSVGISQLFMDMGMRASHQSRYRLMCEDIDLVQESYSIVKDVLSNQDVGISDLLSDERIVVQSEGPKLTSQKMTVQSNVVPIKSTLFNQMVFFVTSVNDARKGELCKLITSNGGIFIDDEIKSFVTKEESETNHLCLTSSRFEGLKFGALLSDGYSRSAKYLQALALGWPILADSFVDQAIADPKVLNNWSVYLLPAGHSFHINGLKSNDVYKFREKLYRGEDLNKQLSNNSSLLMAESIIILDKKQDQKTLEMCEFIFHAFGAKAMKFCKTVSAIDTALKESEGQNVLVYDNSSNEYAKRMSKNTAKRSDLMGKPIGIIGWEWLVQCVISCYIWQPDCQVNI</sequence>
<comment type="caution">
    <text evidence="6">The sequence shown here is derived from an EMBL/GenBank/DDBJ whole genome shotgun (WGS) entry which is preliminary data.</text>
</comment>
<feature type="region of interest" description="Disordered" evidence="4">
    <location>
        <begin position="498"/>
        <end position="538"/>
    </location>
</feature>
<dbReference type="EMBL" id="LYUB02000013">
    <property type="protein sequence ID" value="OVF07393.1"/>
    <property type="molecule type" value="Genomic_DNA"/>
</dbReference>
<keyword evidence="2" id="KW-0227">DNA damage</keyword>
<dbReference type="Pfam" id="PF00533">
    <property type="entry name" value="BRCT"/>
    <property type="match status" value="1"/>
</dbReference>
<feature type="compositionally biased region" description="Polar residues" evidence="4">
    <location>
        <begin position="371"/>
        <end position="387"/>
    </location>
</feature>
<dbReference type="GO" id="GO:0005634">
    <property type="term" value="C:nucleus"/>
    <property type="evidence" value="ECO:0007669"/>
    <property type="project" value="UniProtKB-SubCell"/>
</dbReference>
<evidence type="ECO:0000313" key="6">
    <source>
        <dbReference type="EMBL" id="OVF07393.1"/>
    </source>
</evidence>
<dbReference type="InterPro" id="IPR047249">
    <property type="entry name" value="BRCT_p53bp1-like_rpt1"/>
</dbReference>
<gene>
    <name evidence="6" type="ORF">A9F13_13g00946</name>
</gene>
<dbReference type="KEGG" id="clus:A9F13_13g00946"/>
<dbReference type="Proteomes" id="UP000195602">
    <property type="component" value="Unassembled WGS sequence"/>
</dbReference>
<name>A0AA91PYM5_CLALS</name>
<reference evidence="6 7" key="1">
    <citation type="submission" date="2017-04" db="EMBL/GenBank/DDBJ databases">
        <title>Draft genome of the yeast Clavispora lusitaniae type strain CBS 6936.</title>
        <authorList>
            <person name="Durrens P."/>
            <person name="Klopp C."/>
            <person name="Biteau N."/>
            <person name="Fitton-Ouhabi V."/>
            <person name="Dementhon K."/>
            <person name="Accoceberry I."/>
            <person name="Sherman D.J."/>
            <person name="Noel T."/>
        </authorList>
    </citation>
    <scope>NUCLEOTIDE SEQUENCE [LARGE SCALE GENOMIC DNA]</scope>
    <source>
        <strain evidence="6 7">CBS 6936</strain>
    </source>
</reference>
<comment type="subcellular location">
    <subcellularLocation>
        <location evidence="1">Nucleus</location>
    </subcellularLocation>
</comment>
<feature type="compositionally biased region" description="Basic and acidic residues" evidence="4">
    <location>
        <begin position="342"/>
        <end position="353"/>
    </location>
</feature>
<feature type="compositionally biased region" description="Polar residues" evidence="4">
    <location>
        <begin position="406"/>
        <end position="416"/>
    </location>
</feature>
<evidence type="ECO:0000256" key="1">
    <source>
        <dbReference type="ARBA" id="ARBA00004123"/>
    </source>
</evidence>
<dbReference type="InterPro" id="IPR013914">
    <property type="entry name" value="Rad9_Rad53-bd_dom_fun"/>
</dbReference>
<evidence type="ECO:0000259" key="5">
    <source>
        <dbReference type="PROSITE" id="PS50172"/>
    </source>
</evidence>
<feature type="region of interest" description="Disordered" evidence="4">
    <location>
        <begin position="585"/>
        <end position="652"/>
    </location>
</feature>
<dbReference type="GO" id="GO:0045944">
    <property type="term" value="P:positive regulation of transcription by RNA polymerase II"/>
    <property type="evidence" value="ECO:0007669"/>
    <property type="project" value="TreeGrafter"/>
</dbReference>
<feature type="compositionally biased region" description="Low complexity" evidence="4">
    <location>
        <begin position="633"/>
        <end position="644"/>
    </location>
</feature>
<feature type="compositionally biased region" description="Polar residues" evidence="4">
    <location>
        <begin position="619"/>
        <end position="628"/>
    </location>
</feature>
<dbReference type="AlphaFoldDB" id="A0AA91PYM5"/>
<feature type="compositionally biased region" description="Basic and acidic residues" evidence="4">
    <location>
        <begin position="13"/>
        <end position="22"/>
    </location>
</feature>
<dbReference type="InterPro" id="IPR001357">
    <property type="entry name" value="BRCT_dom"/>
</dbReference>
<feature type="region of interest" description="Disordered" evidence="4">
    <location>
        <begin position="1"/>
        <end position="114"/>
    </location>
</feature>
<dbReference type="CDD" id="cd17745">
    <property type="entry name" value="BRCT_p53bp1_rpt1"/>
    <property type="match status" value="1"/>
</dbReference>
<dbReference type="PANTHER" id="PTHR15321">
    <property type="entry name" value="TUMOR SUPPRESSOR P53-BINDING PROTEIN 1"/>
    <property type="match status" value="1"/>
</dbReference>
<dbReference type="GO" id="GO:0000077">
    <property type="term" value="P:DNA damage checkpoint signaling"/>
    <property type="evidence" value="ECO:0007669"/>
    <property type="project" value="TreeGrafter"/>
</dbReference>
<dbReference type="PANTHER" id="PTHR15321:SF3">
    <property type="entry name" value="TP53-BINDING PROTEIN 1"/>
    <property type="match status" value="1"/>
</dbReference>
<proteinExistence type="predicted"/>
<protein>
    <recommendedName>
        <fullName evidence="5">BRCT domain-containing protein</fullName>
    </recommendedName>
</protein>
<dbReference type="PROSITE" id="PS50172">
    <property type="entry name" value="BRCT"/>
    <property type="match status" value="1"/>
</dbReference>
<feature type="domain" description="BRCT" evidence="5">
    <location>
        <begin position="853"/>
        <end position="965"/>
    </location>
</feature>
<feature type="compositionally biased region" description="Basic and acidic residues" evidence="4">
    <location>
        <begin position="81"/>
        <end position="94"/>
    </location>
</feature>
<evidence type="ECO:0000313" key="7">
    <source>
        <dbReference type="Proteomes" id="UP000195602"/>
    </source>
</evidence>
<feature type="compositionally biased region" description="Polar residues" evidence="4">
    <location>
        <begin position="522"/>
        <end position="531"/>
    </location>
</feature>
<organism evidence="6 7">
    <name type="scientific">Clavispora lusitaniae</name>
    <name type="common">Candida lusitaniae</name>
    <dbReference type="NCBI Taxonomy" id="36911"/>
    <lineage>
        <taxon>Eukaryota</taxon>
        <taxon>Fungi</taxon>
        <taxon>Dikarya</taxon>
        <taxon>Ascomycota</taxon>
        <taxon>Saccharomycotina</taxon>
        <taxon>Pichiomycetes</taxon>
        <taxon>Metschnikowiaceae</taxon>
        <taxon>Clavispora</taxon>
    </lineage>
</organism>
<accession>A0AA91PYM5</accession>
<feature type="compositionally biased region" description="Polar residues" evidence="4">
    <location>
        <begin position="32"/>
        <end position="51"/>
    </location>
</feature>
<dbReference type="GO" id="GO:0042393">
    <property type="term" value="F:histone binding"/>
    <property type="evidence" value="ECO:0007669"/>
    <property type="project" value="TreeGrafter"/>
</dbReference>
<feature type="region of interest" description="Disordered" evidence="4">
    <location>
        <begin position="338"/>
        <end position="424"/>
    </location>
</feature>
<dbReference type="Pfam" id="PF08605">
    <property type="entry name" value="Rad9_Rad53_bind"/>
    <property type="match status" value="1"/>
</dbReference>
<evidence type="ECO:0000256" key="3">
    <source>
        <dbReference type="ARBA" id="ARBA00023242"/>
    </source>
</evidence>
<dbReference type="SUPFAM" id="SSF52113">
    <property type="entry name" value="BRCT domain"/>
    <property type="match status" value="1"/>
</dbReference>
<dbReference type="InterPro" id="IPR036420">
    <property type="entry name" value="BRCT_dom_sf"/>
</dbReference>
<keyword evidence="3" id="KW-0539">Nucleus</keyword>
<dbReference type="CDD" id="cd17724">
    <property type="entry name" value="BRCT_p53bp1_rpt2"/>
    <property type="match status" value="1"/>
</dbReference>